<name>A0ABP8J374_9MICO</name>
<protein>
    <recommendedName>
        <fullName evidence="3">DUF559 domain-containing protein</fullName>
    </recommendedName>
</protein>
<dbReference type="Proteomes" id="UP001500642">
    <property type="component" value="Unassembled WGS sequence"/>
</dbReference>
<comment type="caution">
    <text evidence="1">The sequence shown here is derived from an EMBL/GenBank/DDBJ whole genome shotgun (WGS) entry which is preliminary data.</text>
</comment>
<evidence type="ECO:0000313" key="1">
    <source>
        <dbReference type="EMBL" id="GAA4384090.1"/>
    </source>
</evidence>
<reference evidence="2" key="1">
    <citation type="journal article" date="2019" name="Int. J. Syst. Evol. Microbiol.">
        <title>The Global Catalogue of Microorganisms (GCM) 10K type strain sequencing project: providing services to taxonomists for standard genome sequencing and annotation.</title>
        <authorList>
            <consortium name="The Broad Institute Genomics Platform"/>
            <consortium name="The Broad Institute Genome Sequencing Center for Infectious Disease"/>
            <person name="Wu L."/>
            <person name="Ma J."/>
        </authorList>
    </citation>
    <scope>NUCLEOTIDE SEQUENCE [LARGE SCALE GENOMIC DNA]</scope>
    <source>
        <strain evidence="2">JCM 17808</strain>
    </source>
</reference>
<accession>A0ABP8J374</accession>
<keyword evidence="2" id="KW-1185">Reference proteome</keyword>
<proteinExistence type="predicted"/>
<gene>
    <name evidence="1" type="ORF">GCM10023167_04400</name>
</gene>
<sequence>MTLIASTRWLRSIGIRDAALGSARKCCFSVVLTGVGIITRDCPAHPSISRLLTAADREVHRVLRTIPAYEVEALKRRILLEAFDLTAHGLAASSSGVPVLSHTSAAQVLGLAFAVPAEPVVEAQREGRRFTNRRLRLHPLAAPELHRVRAPARGLLRPGALSGAEPDEPDVHLPEGFIPLPGSAPGTVRPARSRAVTSVPWTVLDVALEHGLDLGFPMAEDALHRGLLTPAELREAQVLHPHGHRRRALRLLVELASAVSESAGESLTKLRLHQIGHLARFEQQVEVYDEEGFIARLDFADSASRTAVEFDGHEKYHLAGDPHAALRRQWRKEQRLRKLRWSVHRVEWAELFDLDRFIAAVL</sequence>
<dbReference type="RefSeq" id="WP_345029461.1">
    <property type="nucleotide sequence ID" value="NZ_BAABGL010000002.1"/>
</dbReference>
<evidence type="ECO:0000313" key="2">
    <source>
        <dbReference type="Proteomes" id="UP001500642"/>
    </source>
</evidence>
<organism evidence="1 2">
    <name type="scientific">Brevibacterium pityocampae</name>
    <dbReference type="NCBI Taxonomy" id="506594"/>
    <lineage>
        <taxon>Bacteria</taxon>
        <taxon>Bacillati</taxon>
        <taxon>Actinomycetota</taxon>
        <taxon>Actinomycetes</taxon>
        <taxon>Micrococcales</taxon>
        <taxon>Brevibacteriaceae</taxon>
        <taxon>Brevibacterium</taxon>
    </lineage>
</organism>
<dbReference type="EMBL" id="BAABGL010000002">
    <property type="protein sequence ID" value="GAA4384090.1"/>
    <property type="molecule type" value="Genomic_DNA"/>
</dbReference>
<evidence type="ECO:0008006" key="3">
    <source>
        <dbReference type="Google" id="ProtNLM"/>
    </source>
</evidence>